<dbReference type="PANTHER" id="PTHR23416:SF23">
    <property type="entry name" value="ACETYLTRANSFERASE C18B11.09C-RELATED"/>
    <property type="match status" value="1"/>
</dbReference>
<dbReference type="Proteomes" id="UP000572016">
    <property type="component" value="Unassembled WGS sequence"/>
</dbReference>
<organism evidence="4 5">
    <name type="scientific">Listeria swaminathanii</name>
    <dbReference type="NCBI Taxonomy" id="2713501"/>
    <lineage>
        <taxon>Bacteria</taxon>
        <taxon>Bacillati</taxon>
        <taxon>Bacillota</taxon>
        <taxon>Bacilli</taxon>
        <taxon>Bacillales</taxon>
        <taxon>Listeriaceae</taxon>
        <taxon>Listeria</taxon>
    </lineage>
</organism>
<dbReference type="AlphaFoldDB" id="A0A7X0ZYA6"/>
<sequence length="189" mass="20637">MMIQDLQKRIVGKEILQGSNLSNEIHEVKQNNEQLIVELNTKYHSKKEITKCLSEIIGKPVDSSVDVSLPFYSDFGKHITFGKNIFINLNVTFVDLGGITIDDNVLIGPGARLVTVNHLVSPKKRRGLRVAPIYVKKNAWIGANATILSGVTIGENAIVAADATVTRDVPANVVVAGSPAKQIRKIIEE</sequence>
<dbReference type="InterPro" id="IPR051159">
    <property type="entry name" value="Hexapeptide_acetyltransf"/>
</dbReference>
<dbReference type="InterPro" id="IPR001451">
    <property type="entry name" value="Hexapep"/>
</dbReference>
<accession>A0A7X0ZYA6</accession>
<dbReference type="PROSITE" id="PS00101">
    <property type="entry name" value="HEXAPEP_TRANSFERASES"/>
    <property type="match status" value="1"/>
</dbReference>
<dbReference type="Pfam" id="PF00132">
    <property type="entry name" value="Hexapep"/>
    <property type="match status" value="1"/>
</dbReference>
<dbReference type="GO" id="GO:0008374">
    <property type="term" value="F:O-acyltransferase activity"/>
    <property type="evidence" value="ECO:0007669"/>
    <property type="project" value="TreeGrafter"/>
</dbReference>
<proteinExistence type="inferred from homology"/>
<gene>
    <name evidence="4" type="ORF">HCX62_00995</name>
</gene>
<dbReference type="PANTHER" id="PTHR23416">
    <property type="entry name" value="SIALIC ACID SYNTHASE-RELATED"/>
    <property type="match status" value="1"/>
</dbReference>
<evidence type="ECO:0000256" key="1">
    <source>
        <dbReference type="ARBA" id="ARBA00007274"/>
    </source>
</evidence>
<evidence type="ECO:0000256" key="3">
    <source>
        <dbReference type="ARBA" id="ARBA00022737"/>
    </source>
</evidence>
<dbReference type="SUPFAM" id="SSF51161">
    <property type="entry name" value="Trimeric LpxA-like enzymes"/>
    <property type="match status" value="1"/>
</dbReference>
<comment type="similarity">
    <text evidence="1">Belongs to the transferase hexapeptide repeat family.</text>
</comment>
<protein>
    <submittedName>
        <fullName evidence="4">Sugar O-acetyltransferase</fullName>
    </submittedName>
</protein>
<keyword evidence="2 4" id="KW-0808">Transferase</keyword>
<evidence type="ECO:0000256" key="2">
    <source>
        <dbReference type="ARBA" id="ARBA00022679"/>
    </source>
</evidence>
<dbReference type="InterPro" id="IPR011004">
    <property type="entry name" value="Trimer_LpxA-like_sf"/>
</dbReference>
<dbReference type="RefSeq" id="WP_185637968.1">
    <property type="nucleotide sequence ID" value="NZ_JAATOD010000001.1"/>
</dbReference>
<dbReference type="Gene3D" id="2.160.10.10">
    <property type="entry name" value="Hexapeptide repeat proteins"/>
    <property type="match status" value="1"/>
</dbReference>
<reference evidence="4 5" key="1">
    <citation type="submission" date="2020-03" db="EMBL/GenBank/DDBJ databases">
        <title>Soil Listeria distribution.</title>
        <authorList>
            <person name="Liao J."/>
            <person name="Wiedmann M."/>
        </authorList>
    </citation>
    <scope>NUCLEOTIDE SEQUENCE [LARGE SCALE GENOMIC DNA]</scope>
    <source>
        <strain evidence="4 5">FSL L7-0020</strain>
    </source>
</reference>
<comment type="caution">
    <text evidence="4">The sequence shown here is derived from an EMBL/GenBank/DDBJ whole genome shotgun (WGS) entry which is preliminary data.</text>
</comment>
<dbReference type="InterPro" id="IPR018357">
    <property type="entry name" value="Hexapep_transf_CS"/>
</dbReference>
<evidence type="ECO:0000313" key="5">
    <source>
        <dbReference type="Proteomes" id="UP000572016"/>
    </source>
</evidence>
<evidence type="ECO:0000313" key="4">
    <source>
        <dbReference type="EMBL" id="MBC2328620.1"/>
    </source>
</evidence>
<dbReference type="EMBL" id="JAATOD010000001">
    <property type="protein sequence ID" value="MBC2328620.1"/>
    <property type="molecule type" value="Genomic_DNA"/>
</dbReference>
<keyword evidence="3" id="KW-0677">Repeat</keyword>
<name>A0A7X0ZYA6_9LIST</name>